<dbReference type="PANTHER" id="PTHR48475:SF2">
    <property type="entry name" value="RIBONUCLEASE H"/>
    <property type="match status" value="1"/>
</dbReference>
<dbReference type="EMBL" id="DP000011">
    <property type="protein sequence ID" value="ABA96161.1"/>
    <property type="molecule type" value="Genomic_DNA"/>
</dbReference>
<dbReference type="GO" id="GO:0003676">
    <property type="term" value="F:nucleic acid binding"/>
    <property type="evidence" value="ECO:0007669"/>
    <property type="project" value="InterPro"/>
</dbReference>
<dbReference type="PANTHER" id="PTHR48475">
    <property type="entry name" value="RIBONUCLEASE H"/>
    <property type="match status" value="1"/>
</dbReference>
<dbReference type="SUPFAM" id="SSF53098">
    <property type="entry name" value="Ribonuclease H-like"/>
    <property type="match status" value="1"/>
</dbReference>
<dbReference type="Gene3D" id="3.30.420.10">
    <property type="entry name" value="Ribonuclease H-like superfamily/Ribonuclease H"/>
    <property type="match status" value="1"/>
</dbReference>
<organism evidence="2">
    <name type="scientific">Oryza sativa subsp. japonica</name>
    <name type="common">Rice</name>
    <dbReference type="NCBI Taxonomy" id="39947"/>
    <lineage>
        <taxon>Eukaryota</taxon>
        <taxon>Viridiplantae</taxon>
        <taxon>Streptophyta</taxon>
        <taxon>Embryophyta</taxon>
        <taxon>Tracheophyta</taxon>
        <taxon>Spermatophyta</taxon>
        <taxon>Magnoliopsida</taxon>
        <taxon>Liliopsida</taxon>
        <taxon>Poales</taxon>
        <taxon>Poaceae</taxon>
        <taxon>BOP clade</taxon>
        <taxon>Oryzoideae</taxon>
        <taxon>Oryzeae</taxon>
        <taxon>Oryzinae</taxon>
        <taxon>Oryza</taxon>
        <taxon>Oryza sativa</taxon>
    </lineage>
</organism>
<dbReference type="AlphaFoldDB" id="Q2QVV9"/>
<dbReference type="GO" id="GO:0004523">
    <property type="term" value="F:RNA-DNA hybrid ribonuclease activity"/>
    <property type="evidence" value="ECO:0007669"/>
    <property type="project" value="InterPro"/>
</dbReference>
<proteinExistence type="predicted"/>
<reference evidence="2" key="3">
    <citation type="submission" date="2006-01" db="EMBL/GenBank/DDBJ databases">
        <authorList>
            <person name="Buell R."/>
        </authorList>
    </citation>
    <scope>NUCLEOTIDE SEQUENCE</scope>
</reference>
<sequence>MAEYEAVLLGLRKAKAFGVRRLLIRTDSKLVASHVDKSFEAKEEGMKRYLEAVRSMEKCFTGITVEHLPRGQNEEADTLAKSAVCGGPHSSGIFFEVLYAPSVPTESLDIMAIDQAKLGEDPEDWRTPFVKCHVLINSSRN</sequence>
<gene>
    <name evidence="2" type="ordered locus">LOC_Os12g11470</name>
</gene>
<dbReference type="CDD" id="cd09279">
    <property type="entry name" value="RNase_HI_like"/>
    <property type="match status" value="1"/>
</dbReference>
<accession>Q2QVV9</accession>
<evidence type="ECO:0000259" key="1">
    <source>
        <dbReference type="PROSITE" id="PS50879"/>
    </source>
</evidence>
<dbReference type="InterPro" id="IPR002156">
    <property type="entry name" value="RNaseH_domain"/>
</dbReference>
<name>Q2QVV9_ORYSJ</name>
<dbReference type="Pfam" id="PF13456">
    <property type="entry name" value="RVT_3"/>
    <property type="match status" value="1"/>
</dbReference>
<feature type="domain" description="RNase H type-1" evidence="1">
    <location>
        <begin position="1"/>
        <end position="85"/>
    </location>
</feature>
<dbReference type="PROSITE" id="PS50879">
    <property type="entry name" value="RNASE_H_1"/>
    <property type="match status" value="1"/>
</dbReference>
<reference evidence="2" key="1">
    <citation type="journal article" date="2005" name="BMC Biol.">
        <title>The sequence of rice chromosomes 11 and 12, rich in disease resistance genes and recent gene duplications.</title>
        <authorList>
            <consortium name="The rice chromosomes 11 and 12 sequencing consortia"/>
        </authorList>
    </citation>
    <scope>NUCLEOTIDE SEQUENCE [LARGE SCALE GENOMIC DNA]</scope>
</reference>
<dbReference type="InterPro" id="IPR012337">
    <property type="entry name" value="RNaseH-like_sf"/>
</dbReference>
<evidence type="ECO:0000313" key="2">
    <source>
        <dbReference type="EMBL" id="ABA96161.1"/>
    </source>
</evidence>
<protein>
    <submittedName>
        <fullName evidence="2">Retrotransposon protein, putative, unclassified</fullName>
    </submittedName>
</protein>
<dbReference type="InterPro" id="IPR036397">
    <property type="entry name" value="RNaseH_sf"/>
</dbReference>
<reference evidence="2" key="2">
    <citation type="submission" date="2005-04" db="EMBL/GenBank/DDBJ databases">
        <authorList>
            <person name="Buell C.R."/>
            <person name="Wing R.A."/>
            <person name="McCombie W.A."/>
            <person name="Ouyang S."/>
        </authorList>
    </citation>
    <scope>NUCLEOTIDE SEQUENCE</scope>
</reference>